<comment type="caution">
    <text evidence="5">The sequence shown here is derived from an EMBL/GenBank/DDBJ whole genome shotgun (WGS) entry which is preliminary data.</text>
</comment>
<keyword evidence="6" id="KW-1185">Reference proteome</keyword>
<name>A0A8J2SI47_9STRA</name>
<proteinExistence type="predicted"/>
<dbReference type="PANTHER" id="PTHR42919:SF8">
    <property type="entry name" value="N-ALPHA-ACETYLTRANSFERASE 50"/>
    <property type="match status" value="1"/>
</dbReference>
<evidence type="ECO:0000313" key="6">
    <source>
        <dbReference type="Proteomes" id="UP000789595"/>
    </source>
</evidence>
<dbReference type="PROSITE" id="PS51186">
    <property type="entry name" value="GNAT"/>
    <property type="match status" value="1"/>
</dbReference>
<dbReference type="Gene3D" id="3.40.630.30">
    <property type="match status" value="1"/>
</dbReference>
<dbReference type="InterPro" id="IPR051556">
    <property type="entry name" value="N-term/lysine_N-AcTrnsfr"/>
</dbReference>
<keyword evidence="1" id="KW-0808">Transferase</keyword>
<feature type="domain" description="N-acetyltransferase" evidence="4">
    <location>
        <begin position="59"/>
        <end position="213"/>
    </location>
</feature>
<keyword evidence="2" id="KW-0012">Acyltransferase</keyword>
<sequence length="232" mass="25823">LGCPKPLDARARRRRTVAKRSPATRTRAARRRRDALDAPAESQRVVAAPAMAAMAPLEVQMGDVNAQNLGQLRTLNEHTFPVRYADKFYDEIPTLPEGLAKFAYCGGFAVGNCCARLEAFRDPAEKRKKLYIMTIGVLHAYRRRGIGRKLLTQLLESAAARKDVRVIYLHVQTGNDVARDFYVQFGFREIGVIRGYYKRIQPDSCYVLAKALSDGDDPAALLAQEVPGLEAS</sequence>
<feature type="region of interest" description="Disordered" evidence="3">
    <location>
        <begin position="1"/>
        <end position="40"/>
    </location>
</feature>
<dbReference type="GO" id="GO:0031415">
    <property type="term" value="C:NatA complex"/>
    <property type="evidence" value="ECO:0007669"/>
    <property type="project" value="TreeGrafter"/>
</dbReference>
<dbReference type="InterPro" id="IPR000182">
    <property type="entry name" value="GNAT_dom"/>
</dbReference>
<evidence type="ECO:0000259" key="4">
    <source>
        <dbReference type="PROSITE" id="PS51186"/>
    </source>
</evidence>
<dbReference type="EMBL" id="CAKKNE010000003">
    <property type="protein sequence ID" value="CAH0372350.1"/>
    <property type="molecule type" value="Genomic_DNA"/>
</dbReference>
<organism evidence="5 6">
    <name type="scientific">Pelagomonas calceolata</name>
    <dbReference type="NCBI Taxonomy" id="35677"/>
    <lineage>
        <taxon>Eukaryota</taxon>
        <taxon>Sar</taxon>
        <taxon>Stramenopiles</taxon>
        <taxon>Ochrophyta</taxon>
        <taxon>Pelagophyceae</taxon>
        <taxon>Pelagomonadales</taxon>
        <taxon>Pelagomonadaceae</taxon>
        <taxon>Pelagomonas</taxon>
    </lineage>
</organism>
<reference evidence="5" key="1">
    <citation type="submission" date="2021-11" db="EMBL/GenBank/DDBJ databases">
        <authorList>
            <consortium name="Genoscope - CEA"/>
            <person name="William W."/>
        </authorList>
    </citation>
    <scope>NUCLEOTIDE SEQUENCE</scope>
</reference>
<dbReference type="Proteomes" id="UP000789595">
    <property type="component" value="Unassembled WGS sequence"/>
</dbReference>
<dbReference type="Pfam" id="PF00583">
    <property type="entry name" value="Acetyltransf_1"/>
    <property type="match status" value="1"/>
</dbReference>
<dbReference type="SUPFAM" id="SSF55729">
    <property type="entry name" value="Acyl-CoA N-acyltransferases (Nat)"/>
    <property type="match status" value="1"/>
</dbReference>
<feature type="non-terminal residue" evidence="5">
    <location>
        <position position="1"/>
    </location>
</feature>
<dbReference type="OrthoDB" id="47374at2759"/>
<dbReference type="GO" id="GO:0007064">
    <property type="term" value="P:mitotic sister chromatid cohesion"/>
    <property type="evidence" value="ECO:0007669"/>
    <property type="project" value="TreeGrafter"/>
</dbReference>
<dbReference type="AlphaFoldDB" id="A0A8J2SI47"/>
<evidence type="ECO:0000313" key="5">
    <source>
        <dbReference type="EMBL" id="CAH0372350.1"/>
    </source>
</evidence>
<evidence type="ECO:0000256" key="1">
    <source>
        <dbReference type="ARBA" id="ARBA00022679"/>
    </source>
</evidence>
<dbReference type="CDD" id="cd04301">
    <property type="entry name" value="NAT_SF"/>
    <property type="match status" value="1"/>
</dbReference>
<gene>
    <name evidence="5" type="ORF">PECAL_3P23380</name>
</gene>
<accession>A0A8J2SI47</accession>
<dbReference type="GO" id="GO:0016747">
    <property type="term" value="F:acyltransferase activity, transferring groups other than amino-acyl groups"/>
    <property type="evidence" value="ECO:0007669"/>
    <property type="project" value="InterPro"/>
</dbReference>
<protein>
    <recommendedName>
        <fullName evidence="4">N-acetyltransferase domain-containing protein</fullName>
    </recommendedName>
</protein>
<dbReference type="InterPro" id="IPR016181">
    <property type="entry name" value="Acyl_CoA_acyltransferase"/>
</dbReference>
<evidence type="ECO:0000256" key="2">
    <source>
        <dbReference type="ARBA" id="ARBA00023315"/>
    </source>
</evidence>
<dbReference type="FunFam" id="3.40.630.30:FF:000006">
    <property type="entry name" value="Putative n-alpha-acetyltransferase 50"/>
    <property type="match status" value="1"/>
</dbReference>
<dbReference type="PANTHER" id="PTHR42919">
    <property type="entry name" value="N-ALPHA-ACETYLTRANSFERASE"/>
    <property type="match status" value="1"/>
</dbReference>
<evidence type="ECO:0000256" key="3">
    <source>
        <dbReference type="SAM" id="MobiDB-lite"/>
    </source>
</evidence>